<proteinExistence type="predicted"/>
<accession>A0A943I5B3</accession>
<sequence>MVETEKSFLSTMIKIIFMNLNYKSFLVMMFSENSDNRYLANKEGS</sequence>
<organism evidence="1 2">
    <name type="scientific">Acidaminococcus intestini</name>
    <dbReference type="NCBI Taxonomy" id="187327"/>
    <lineage>
        <taxon>Bacteria</taxon>
        <taxon>Bacillati</taxon>
        <taxon>Bacillota</taxon>
        <taxon>Negativicutes</taxon>
        <taxon>Acidaminococcales</taxon>
        <taxon>Acidaminococcaceae</taxon>
        <taxon>Acidaminococcus</taxon>
    </lineage>
</organism>
<name>A0A943I5B3_9FIRM</name>
<dbReference type="EMBL" id="JAGZCZ010000005">
    <property type="protein sequence ID" value="MBS5519608.1"/>
    <property type="molecule type" value="Genomic_DNA"/>
</dbReference>
<protein>
    <submittedName>
        <fullName evidence="1">Uncharacterized protein</fullName>
    </submittedName>
</protein>
<dbReference type="Proteomes" id="UP000754226">
    <property type="component" value="Unassembled WGS sequence"/>
</dbReference>
<evidence type="ECO:0000313" key="2">
    <source>
        <dbReference type="Proteomes" id="UP000754226"/>
    </source>
</evidence>
<dbReference type="AlphaFoldDB" id="A0A943I5B3"/>
<reference evidence="1" key="1">
    <citation type="submission" date="2021-02" db="EMBL/GenBank/DDBJ databases">
        <title>Infant gut strain persistence is associated with maternal origin, phylogeny, and functional potential including surface adhesion and iron acquisition.</title>
        <authorList>
            <person name="Lou Y.C."/>
        </authorList>
    </citation>
    <scope>NUCLEOTIDE SEQUENCE</scope>
    <source>
        <strain evidence="1">L3_106_000M1_dasL3_106_000M1_concoct_15</strain>
    </source>
</reference>
<gene>
    <name evidence="1" type="ORF">KHX13_04665</name>
</gene>
<evidence type="ECO:0000313" key="1">
    <source>
        <dbReference type="EMBL" id="MBS5519608.1"/>
    </source>
</evidence>
<comment type="caution">
    <text evidence="1">The sequence shown here is derived from an EMBL/GenBank/DDBJ whole genome shotgun (WGS) entry which is preliminary data.</text>
</comment>